<accession>A0A518RAW8</accession>
<gene>
    <name evidence="4" type="ORF">FPZ54_00065</name>
</gene>
<evidence type="ECO:0000313" key="4">
    <source>
        <dbReference type="EMBL" id="QDX24579.1"/>
    </source>
</evidence>
<dbReference type="CDD" id="cd06223">
    <property type="entry name" value="PRTases_typeI"/>
    <property type="match status" value="1"/>
</dbReference>
<feature type="domain" description="Double zinc ribbon" evidence="3">
    <location>
        <begin position="11"/>
        <end position="69"/>
    </location>
</feature>
<dbReference type="PANTHER" id="PTHR47505">
    <property type="entry name" value="DNA UTILIZATION PROTEIN YHGH"/>
    <property type="match status" value="1"/>
</dbReference>
<name>A0A518RAW8_9SPHN</name>
<dbReference type="EMBL" id="CP042239">
    <property type="protein sequence ID" value="QDX24579.1"/>
    <property type="molecule type" value="Genomic_DNA"/>
</dbReference>
<dbReference type="SUPFAM" id="SSF53271">
    <property type="entry name" value="PRTase-like"/>
    <property type="match status" value="1"/>
</dbReference>
<dbReference type="KEGG" id="ssua:FPZ54_00065"/>
<evidence type="ECO:0000256" key="1">
    <source>
        <dbReference type="ARBA" id="ARBA00008007"/>
    </source>
</evidence>
<dbReference type="AlphaFoldDB" id="A0A518RAW8"/>
<protein>
    <submittedName>
        <fullName evidence="4">ComF family protein</fullName>
    </submittedName>
</protein>
<proteinExistence type="inferred from homology"/>
<comment type="similarity">
    <text evidence="1">Belongs to the ComF/GntX family.</text>
</comment>
<dbReference type="InterPro" id="IPR029057">
    <property type="entry name" value="PRTase-like"/>
</dbReference>
<dbReference type="InterPro" id="IPR051910">
    <property type="entry name" value="ComF/GntX_DNA_util-trans"/>
</dbReference>
<dbReference type="InterPro" id="IPR044005">
    <property type="entry name" value="DZR_2"/>
</dbReference>
<dbReference type="Proteomes" id="UP000318055">
    <property type="component" value="Chromosome"/>
</dbReference>
<reference evidence="4 5" key="1">
    <citation type="submission" date="2019-07" db="EMBL/GenBank/DDBJ databases">
        <title>Sphingomonas alkalisoli sp. nov., isolated from rhizosphere soil of Suaedae salsa.</title>
        <authorList>
            <person name="Zhang H."/>
            <person name="Xu L."/>
            <person name="Zhang J.-X."/>
            <person name="Sun J.-Q."/>
        </authorList>
    </citation>
    <scope>NUCLEOTIDE SEQUENCE [LARGE SCALE GENOMIC DNA]</scope>
    <source>
        <strain evidence="4 5">XS-10</strain>
    </source>
</reference>
<dbReference type="InterPro" id="IPR000836">
    <property type="entry name" value="PRTase_dom"/>
</dbReference>
<dbReference type="PANTHER" id="PTHR47505:SF1">
    <property type="entry name" value="DNA UTILIZATION PROTEIN YHGH"/>
    <property type="match status" value="1"/>
</dbReference>
<sequence length="243" mass="25517">MGLREPLLGLIGLALPPRCPGCGAVVDADHRFCAPCWSGLTMIAPPWCAACNLPFDHDRGEGALCGPCLAHPPAHDGVRAAVAYGPTASALALRLKYGGRTANAQTAARLMVRLMPDDAELLVPVPLHRWRIWGRGYNQALLIARALARISGVPVAPDLLRRVKSTPVLRGLGGRGRAKAVAGAFALAPGVAAQLQGRRIVLIDDVFTSGATANACVRILKRAGAAKVTILCWARVIPGEDPD</sequence>
<evidence type="ECO:0000259" key="3">
    <source>
        <dbReference type="Pfam" id="PF18912"/>
    </source>
</evidence>
<dbReference type="Pfam" id="PF00156">
    <property type="entry name" value="Pribosyltran"/>
    <property type="match status" value="1"/>
</dbReference>
<feature type="domain" description="Phosphoribosyltransferase" evidence="2">
    <location>
        <begin position="152"/>
        <end position="235"/>
    </location>
</feature>
<dbReference type="Gene3D" id="3.40.50.2020">
    <property type="match status" value="1"/>
</dbReference>
<evidence type="ECO:0000259" key="2">
    <source>
        <dbReference type="Pfam" id="PF00156"/>
    </source>
</evidence>
<evidence type="ECO:0000313" key="5">
    <source>
        <dbReference type="Proteomes" id="UP000318055"/>
    </source>
</evidence>
<dbReference type="OrthoDB" id="9779910at2"/>
<dbReference type="Pfam" id="PF18912">
    <property type="entry name" value="DZR_2"/>
    <property type="match status" value="1"/>
</dbReference>
<organism evidence="4 5">
    <name type="scientific">Sphingomonas suaedae</name>
    <dbReference type="NCBI Taxonomy" id="2599297"/>
    <lineage>
        <taxon>Bacteria</taxon>
        <taxon>Pseudomonadati</taxon>
        <taxon>Pseudomonadota</taxon>
        <taxon>Alphaproteobacteria</taxon>
        <taxon>Sphingomonadales</taxon>
        <taxon>Sphingomonadaceae</taxon>
        <taxon>Sphingomonas</taxon>
    </lineage>
</organism>
<keyword evidence="5" id="KW-1185">Reference proteome</keyword>